<dbReference type="EMBL" id="JBGORX010000004">
    <property type="protein sequence ID" value="MFJ1269128.1"/>
    <property type="molecule type" value="Genomic_DNA"/>
</dbReference>
<evidence type="ECO:0000313" key="1">
    <source>
        <dbReference type="EMBL" id="MFJ1269128.1"/>
    </source>
</evidence>
<dbReference type="GO" id="GO:0032259">
    <property type="term" value="P:methylation"/>
    <property type="evidence" value="ECO:0007669"/>
    <property type="project" value="UniProtKB-KW"/>
</dbReference>
<dbReference type="RefSeq" id="WP_400187953.1">
    <property type="nucleotide sequence ID" value="NZ_JBGORX010000004.1"/>
</dbReference>
<organism evidence="1 2">
    <name type="scientific">Legionella lytica</name>
    <dbReference type="NCBI Taxonomy" id="96232"/>
    <lineage>
        <taxon>Bacteria</taxon>
        <taxon>Pseudomonadati</taxon>
        <taxon>Pseudomonadota</taxon>
        <taxon>Gammaproteobacteria</taxon>
        <taxon>Legionellales</taxon>
        <taxon>Legionellaceae</taxon>
        <taxon>Legionella</taxon>
    </lineage>
</organism>
<dbReference type="Gene3D" id="3.40.50.150">
    <property type="entry name" value="Vaccinia Virus protein VP39"/>
    <property type="match status" value="1"/>
</dbReference>
<keyword evidence="2" id="KW-1185">Reference proteome</keyword>
<dbReference type="Pfam" id="PF05401">
    <property type="entry name" value="NodS"/>
    <property type="match status" value="1"/>
</dbReference>
<dbReference type="InterPro" id="IPR029063">
    <property type="entry name" value="SAM-dependent_MTases_sf"/>
</dbReference>
<accession>A0ABW8D8V0</accession>
<keyword evidence="1" id="KW-0808">Transferase</keyword>
<proteinExistence type="predicted"/>
<sequence length="190" mass="22107">MNIKAEFFEMMYQNNSDPWQFASSAYELNRYQKICDIVRNQRPHYIFEAGCSIGILTEKLAQIAHVVEAIDISSTAVALAQKRCHAFNNVKIQCDSLSNYVPNPRTDLFILSEIGYYFYPEEWENIIRKIILTQSSSFHLLASHWLGTSSDHLISADEVHSIICSLNVFQLKRSVRTKDFRLDYWEKNND</sequence>
<dbReference type="Proteomes" id="UP001615550">
    <property type="component" value="Unassembled WGS sequence"/>
</dbReference>
<reference evidence="1 2" key="1">
    <citation type="submission" date="2024-08" db="EMBL/GenBank/DDBJ databases">
        <title>Draft Genome Sequence of Legionella lytica strain DSB2004, Isolated From a Fire Sprinkler System.</title>
        <authorList>
            <person name="Everhart A.D."/>
            <person name="Kidane D.T."/>
            <person name="Farone A.L."/>
            <person name="Farone M.B."/>
        </authorList>
    </citation>
    <scope>NUCLEOTIDE SEQUENCE [LARGE SCALE GENOMIC DNA]</scope>
    <source>
        <strain evidence="1 2">DSB2004</strain>
    </source>
</reference>
<comment type="caution">
    <text evidence="1">The sequence shown here is derived from an EMBL/GenBank/DDBJ whole genome shotgun (WGS) entry which is preliminary data.</text>
</comment>
<gene>
    <name evidence="1" type="ORF">ACD661_11205</name>
</gene>
<dbReference type="SUPFAM" id="SSF53335">
    <property type="entry name" value="S-adenosyl-L-methionine-dependent methyltransferases"/>
    <property type="match status" value="1"/>
</dbReference>
<keyword evidence="1" id="KW-0489">Methyltransferase</keyword>
<dbReference type="GO" id="GO:0008168">
    <property type="term" value="F:methyltransferase activity"/>
    <property type="evidence" value="ECO:0007669"/>
    <property type="project" value="UniProtKB-KW"/>
</dbReference>
<evidence type="ECO:0000313" key="2">
    <source>
        <dbReference type="Proteomes" id="UP001615550"/>
    </source>
</evidence>
<protein>
    <submittedName>
        <fullName evidence="1">SAM-dependent methyltransferase</fullName>
    </submittedName>
</protein>
<dbReference type="CDD" id="cd02440">
    <property type="entry name" value="AdoMet_MTases"/>
    <property type="match status" value="1"/>
</dbReference>
<dbReference type="InterPro" id="IPR008715">
    <property type="entry name" value="SAM-MeTfrase_NodS-like"/>
</dbReference>
<name>A0ABW8D8V0_9GAMM</name>